<evidence type="ECO:0000313" key="3">
    <source>
        <dbReference type="Proteomes" id="UP000245768"/>
    </source>
</evidence>
<dbReference type="InParanoid" id="A0A316YF83"/>
<evidence type="ECO:0000313" key="2">
    <source>
        <dbReference type="EMBL" id="PWN88067.1"/>
    </source>
</evidence>
<name>A0A316YF83_9BASI</name>
<protein>
    <recommendedName>
        <fullName evidence="4">STE3-domain-containing protein</fullName>
    </recommendedName>
</protein>
<keyword evidence="1" id="KW-0472">Membrane</keyword>
<reference evidence="2 3" key="1">
    <citation type="journal article" date="2018" name="Mol. Biol. Evol.">
        <title>Broad Genomic Sampling Reveals a Smut Pathogenic Ancestry of the Fungal Clade Ustilaginomycotina.</title>
        <authorList>
            <person name="Kijpornyongpan T."/>
            <person name="Mondo S.J."/>
            <person name="Barry K."/>
            <person name="Sandor L."/>
            <person name="Lee J."/>
            <person name="Lipzen A."/>
            <person name="Pangilinan J."/>
            <person name="LaButti K."/>
            <person name="Hainaut M."/>
            <person name="Henrissat B."/>
            <person name="Grigoriev I.V."/>
            <person name="Spatafora J.W."/>
            <person name="Aime M.C."/>
        </authorList>
    </citation>
    <scope>NUCLEOTIDE SEQUENCE [LARGE SCALE GENOMIC DNA]</scope>
    <source>
        <strain evidence="2 3">MCA 4198</strain>
    </source>
</reference>
<keyword evidence="3" id="KW-1185">Reference proteome</keyword>
<organism evidence="2 3">
    <name type="scientific">Acaromyces ingoldii</name>
    <dbReference type="NCBI Taxonomy" id="215250"/>
    <lineage>
        <taxon>Eukaryota</taxon>
        <taxon>Fungi</taxon>
        <taxon>Dikarya</taxon>
        <taxon>Basidiomycota</taxon>
        <taxon>Ustilaginomycotina</taxon>
        <taxon>Exobasidiomycetes</taxon>
        <taxon>Exobasidiales</taxon>
        <taxon>Cryptobasidiaceae</taxon>
        <taxon>Acaromyces</taxon>
    </lineage>
</organism>
<dbReference type="EMBL" id="KZ819638">
    <property type="protein sequence ID" value="PWN88067.1"/>
    <property type="molecule type" value="Genomic_DNA"/>
</dbReference>
<feature type="transmembrane region" description="Helical" evidence="1">
    <location>
        <begin position="237"/>
        <end position="263"/>
    </location>
</feature>
<evidence type="ECO:0008006" key="4">
    <source>
        <dbReference type="Google" id="ProtNLM"/>
    </source>
</evidence>
<dbReference type="GeneID" id="37046070"/>
<sequence length="401" mass="46178">MITLDARSDLSRPSRYDPHWEYNYSVQRYHTTLKGVYLRLPLRAAFFGTSVLVTFAFVLLSTPRARSSCIFYLQLASLLLFMSYLLLDIVVFGHLYIKEMWPILEVDRLRRFTWAGYALRQLNPWFADIPLIFKILALYPTSLNTTRRRMAMVAIPVILKVPRMGLTISCAIEQLTRTELQNYYLGVNLHYLIEGCLQVIDNGYSFCILLHKLHQLQQARSQTHVHSSSRSKRRLRFLFEALFLTFLPALITQILLVAFLAAIPLRPHSTRKASFPIARGGEHLLFTNVVVTVYSSILATSWTSLRESGSKREDEPMVSDHQHRLATLGRRQRIGSNSASSLTKWRRAQQLKQSKNAENRSLFASMFADEDHEDINDEIGHVLHRNGYQGSSITDSYQSSY</sequence>
<accession>A0A316YF83</accession>
<evidence type="ECO:0000256" key="1">
    <source>
        <dbReference type="SAM" id="Phobius"/>
    </source>
</evidence>
<proteinExistence type="predicted"/>
<gene>
    <name evidence="2" type="ORF">FA10DRAFT_287627</name>
</gene>
<keyword evidence="1" id="KW-0812">Transmembrane</keyword>
<dbReference type="Proteomes" id="UP000245768">
    <property type="component" value="Unassembled WGS sequence"/>
</dbReference>
<dbReference type="OrthoDB" id="2548432at2759"/>
<feature type="transmembrane region" description="Helical" evidence="1">
    <location>
        <begin position="40"/>
        <end position="60"/>
    </location>
</feature>
<feature type="transmembrane region" description="Helical" evidence="1">
    <location>
        <begin position="117"/>
        <end position="139"/>
    </location>
</feature>
<feature type="transmembrane region" description="Helical" evidence="1">
    <location>
        <begin position="72"/>
        <end position="97"/>
    </location>
</feature>
<feature type="transmembrane region" description="Helical" evidence="1">
    <location>
        <begin position="283"/>
        <end position="302"/>
    </location>
</feature>
<dbReference type="RefSeq" id="XP_025375265.1">
    <property type="nucleotide sequence ID" value="XM_025524154.1"/>
</dbReference>
<keyword evidence="1" id="KW-1133">Transmembrane helix</keyword>
<dbReference type="AlphaFoldDB" id="A0A316YF83"/>